<reference evidence="3 4" key="1">
    <citation type="submission" date="2017-11" db="EMBL/GenBank/DDBJ databases">
        <title>Population delineation of vibrios coincides with oyster pathogenicity.</title>
        <authorList>
            <person name="Bruto M."/>
            <person name="Labreuche Y."/>
            <person name="James A."/>
            <person name="Piel D."/>
            <person name="Chenivesse S."/>
            <person name="Petton B."/>
            <person name="Polz M.F."/>
            <person name="Le Roux F."/>
        </authorList>
    </citation>
    <scope>NUCLEOTIDE SEQUENCE [LARGE SCALE GENOMIC DNA]</scope>
    <source>
        <strain evidence="3 4">1F_55</strain>
    </source>
</reference>
<evidence type="ECO:0000256" key="2">
    <source>
        <dbReference type="ARBA" id="ARBA00023125"/>
    </source>
</evidence>
<dbReference type="GO" id="GO:0004519">
    <property type="term" value="F:endonuclease activity"/>
    <property type="evidence" value="ECO:0007669"/>
    <property type="project" value="UniProtKB-KW"/>
</dbReference>
<dbReference type="PANTHER" id="PTHR30408">
    <property type="entry name" value="TYPE-1 RESTRICTION ENZYME ECOKI SPECIFICITY PROTEIN"/>
    <property type="match status" value="1"/>
</dbReference>
<keyword evidence="1" id="KW-0680">Restriction system</keyword>
<dbReference type="InterPro" id="IPR052021">
    <property type="entry name" value="Type-I_RS_S_subunit"/>
</dbReference>
<dbReference type="NCBIfam" id="NF047740">
    <property type="entry name" value="antiphage_MADS5"/>
    <property type="match status" value="1"/>
</dbReference>
<dbReference type="AlphaFoldDB" id="A0A2T5EGS2"/>
<dbReference type="EMBL" id="PIGA01000017">
    <property type="protein sequence ID" value="PTP18848.1"/>
    <property type="molecule type" value="Genomic_DNA"/>
</dbReference>
<dbReference type="RefSeq" id="WP_017085802.1">
    <property type="nucleotide sequence ID" value="NZ_CAWNZY010000026.1"/>
</dbReference>
<evidence type="ECO:0000313" key="3">
    <source>
        <dbReference type="EMBL" id="PTP18848.1"/>
    </source>
</evidence>
<keyword evidence="3" id="KW-0255">Endonuclease</keyword>
<dbReference type="GO" id="GO:0003677">
    <property type="term" value="F:DNA binding"/>
    <property type="evidence" value="ECO:0007669"/>
    <property type="project" value="UniProtKB-KW"/>
</dbReference>
<dbReference type="Gene3D" id="3.90.220.20">
    <property type="entry name" value="DNA methylase specificity domains"/>
    <property type="match status" value="2"/>
</dbReference>
<accession>A0A2T5EGS2</accession>
<sequence>MKIKEIKSSWLKGEGHRLDCGPFIGGAIEVKYTLANLKNNSPKLNEVVSKRYDGIYHAGRYKRIWVKNNQYAKPFLSSRDVMQSDLSKLNLISNKSISDNGKLLIHQDQILITRSGTVGRMSYVNRLMDGMSCTEHVIRVEADKNKIRPGYLYSFLSSKYGVPLIVSGAYGAVVRHIEPEHIEEMPIPRVGDQTEKLADDLIKRSAELRAEFQTKINQATDFLFASAGIKDITPYEWHNQGADTGYSVTLKNSRSIRALNFNSRYQQLIANLQSVEHKTLGDICNGGQLSRGGRFKRVDANPEFGIKLIGQKQGFWTKPEGRWIAPKYAKEEIIVPDETVLIASQGTLGEREVFCRPIFATGKWLELGYSEHFMRVYSNDPDVSGAYLFAFLRSETAFRCLRSMSIGSKQQDIHVGMLSELPIPMALLIKSV</sequence>
<dbReference type="InterPro" id="IPR044946">
    <property type="entry name" value="Restrct_endonuc_typeI_TRD_sf"/>
</dbReference>
<gene>
    <name evidence="3" type="ORF">CWO36_11880</name>
</gene>
<comment type="caution">
    <text evidence="3">The sequence shown here is derived from an EMBL/GenBank/DDBJ whole genome shotgun (WGS) entry which is preliminary data.</text>
</comment>
<dbReference type="Proteomes" id="UP000244080">
    <property type="component" value="Unassembled WGS sequence"/>
</dbReference>
<keyword evidence="3" id="KW-0378">Hydrolase</keyword>
<name>A0A2T5EGS2_VIBSP</name>
<organism evidence="3 4">
    <name type="scientific">Vibrio splendidus</name>
    <dbReference type="NCBI Taxonomy" id="29497"/>
    <lineage>
        <taxon>Bacteria</taxon>
        <taxon>Pseudomonadati</taxon>
        <taxon>Pseudomonadota</taxon>
        <taxon>Gammaproteobacteria</taxon>
        <taxon>Vibrionales</taxon>
        <taxon>Vibrionaceae</taxon>
        <taxon>Vibrio</taxon>
    </lineage>
</organism>
<proteinExistence type="predicted"/>
<evidence type="ECO:0000256" key="1">
    <source>
        <dbReference type="ARBA" id="ARBA00022747"/>
    </source>
</evidence>
<keyword evidence="3" id="KW-0540">Nuclease</keyword>
<protein>
    <submittedName>
        <fullName evidence="3">Restriction endonuclease subunit S</fullName>
    </submittedName>
</protein>
<keyword evidence="2" id="KW-0238">DNA-binding</keyword>
<dbReference type="GO" id="GO:0009307">
    <property type="term" value="P:DNA restriction-modification system"/>
    <property type="evidence" value="ECO:0007669"/>
    <property type="project" value="UniProtKB-KW"/>
</dbReference>
<dbReference type="SUPFAM" id="SSF116734">
    <property type="entry name" value="DNA methylase specificity domain"/>
    <property type="match status" value="2"/>
</dbReference>
<dbReference type="PANTHER" id="PTHR30408:SF12">
    <property type="entry name" value="TYPE I RESTRICTION ENZYME MJAVIII SPECIFICITY SUBUNIT"/>
    <property type="match status" value="1"/>
</dbReference>
<evidence type="ECO:0000313" key="4">
    <source>
        <dbReference type="Proteomes" id="UP000244080"/>
    </source>
</evidence>